<dbReference type="AlphaFoldDB" id="A0A133Q734"/>
<dbReference type="Proteomes" id="UP000070533">
    <property type="component" value="Unassembled WGS sequence"/>
</dbReference>
<organism evidence="2 3">
    <name type="scientific">Prevotella corporis</name>
    <dbReference type="NCBI Taxonomy" id="28128"/>
    <lineage>
        <taxon>Bacteria</taxon>
        <taxon>Pseudomonadati</taxon>
        <taxon>Bacteroidota</taxon>
        <taxon>Bacteroidia</taxon>
        <taxon>Bacteroidales</taxon>
        <taxon>Prevotellaceae</taxon>
        <taxon>Prevotella</taxon>
    </lineage>
</organism>
<evidence type="ECO:0000256" key="1">
    <source>
        <dbReference type="SAM" id="SignalP"/>
    </source>
</evidence>
<evidence type="ECO:0000313" key="2">
    <source>
        <dbReference type="EMBL" id="KXA38690.1"/>
    </source>
</evidence>
<dbReference type="EMBL" id="LRQG01000108">
    <property type="protein sequence ID" value="KXA38690.1"/>
    <property type="molecule type" value="Genomic_DNA"/>
</dbReference>
<dbReference type="STRING" id="28128.HMPREF3226_01546"/>
<dbReference type="PATRIC" id="fig|28128.5.peg.1583"/>
<dbReference type="OrthoDB" id="1071568at2"/>
<keyword evidence="3" id="KW-1185">Reference proteome</keyword>
<accession>A0A133Q734</accession>
<sequence>MKKIITTFFSLTLALAPATMQAQEHIEAAFKNFIKEVKVSKFETKAKQAGKKKFDNYLTIYNFTLKGKDVSRIEAINEAFNADESNAYNIISRTGDDHNGMASFTLMGKMTVIVGEKYENLNVMCFEDPSDSTMRYAYAVEWEVDKGDAIVDGRPTDSSVKGRLIETYSPRPKGVSEAKYEKFTRITLPSLYFDKKRKGTIFQDIDKLKTDDKTLKWVEKQNQKTDKYIKKFDRNTHDGNTYYDVGDQYLMAKELESASWLSIFNNMSNLTEKYPKGKTTSYYVATIYDLCKNANQLDSDEQKLVVKELDRLINLVPDTFLKELLKKSKKCLKE</sequence>
<comment type="caution">
    <text evidence="2">The sequence shown here is derived from an EMBL/GenBank/DDBJ whole genome shotgun (WGS) entry which is preliminary data.</text>
</comment>
<name>A0A133Q734_9BACT</name>
<feature type="chain" id="PRO_5007458511" description="DUF4468 domain-containing protein" evidence="1">
    <location>
        <begin position="23"/>
        <end position="334"/>
    </location>
</feature>
<keyword evidence="1" id="KW-0732">Signal</keyword>
<proteinExistence type="predicted"/>
<protein>
    <recommendedName>
        <fullName evidence="4">DUF4468 domain-containing protein</fullName>
    </recommendedName>
</protein>
<gene>
    <name evidence="2" type="ORF">HMPREF3226_01546</name>
</gene>
<evidence type="ECO:0000313" key="3">
    <source>
        <dbReference type="Proteomes" id="UP000070533"/>
    </source>
</evidence>
<feature type="signal peptide" evidence="1">
    <location>
        <begin position="1"/>
        <end position="22"/>
    </location>
</feature>
<evidence type="ECO:0008006" key="4">
    <source>
        <dbReference type="Google" id="ProtNLM"/>
    </source>
</evidence>
<reference evidence="3" key="1">
    <citation type="submission" date="2016-01" db="EMBL/GenBank/DDBJ databases">
        <authorList>
            <person name="Mitreva M."/>
            <person name="Pepin K.H."/>
            <person name="Mihindukulasuriya K.A."/>
            <person name="Fulton R."/>
            <person name="Fronick C."/>
            <person name="O'Laughlin M."/>
            <person name="Miner T."/>
            <person name="Herter B."/>
            <person name="Rosa B.A."/>
            <person name="Cordes M."/>
            <person name="Tomlinson C."/>
            <person name="Wollam A."/>
            <person name="Palsikar V.B."/>
            <person name="Mardis E.R."/>
            <person name="Wilson R.K."/>
        </authorList>
    </citation>
    <scope>NUCLEOTIDE SEQUENCE [LARGE SCALE GENOMIC DNA]</scope>
    <source>
        <strain evidence="3">MJR7716</strain>
    </source>
</reference>
<dbReference type="RefSeq" id="WP_060940777.1">
    <property type="nucleotide sequence ID" value="NZ_KQ957255.1"/>
</dbReference>